<keyword evidence="2" id="KW-0677">Repeat</keyword>
<proteinExistence type="predicted"/>
<keyword evidence="1" id="KW-0732">Signal</keyword>
<dbReference type="PANTHER" id="PTHR45739">
    <property type="entry name" value="MATRIX PROTEIN, PUTATIVE-RELATED"/>
    <property type="match status" value="1"/>
</dbReference>
<evidence type="ECO:0000256" key="3">
    <source>
        <dbReference type="ARBA" id="ARBA00023180"/>
    </source>
</evidence>
<keyword evidence="3" id="KW-0325">Glycoprotein</keyword>
<dbReference type="InterPro" id="IPR051561">
    <property type="entry name" value="FRAS1_ECM"/>
</dbReference>
<evidence type="ECO:0000313" key="5">
    <source>
        <dbReference type="EMBL" id="MEQ2159134.1"/>
    </source>
</evidence>
<accession>A0ABV0MK89</accession>
<evidence type="ECO:0000256" key="4">
    <source>
        <dbReference type="PROSITE-ProRule" id="PRU01201"/>
    </source>
</evidence>
<dbReference type="PROSITE" id="PS51854">
    <property type="entry name" value="CSPG"/>
    <property type="match status" value="1"/>
</dbReference>
<evidence type="ECO:0000313" key="6">
    <source>
        <dbReference type="Proteomes" id="UP001476798"/>
    </source>
</evidence>
<dbReference type="PANTHER" id="PTHR45739:SF7">
    <property type="entry name" value="FRAS1-RELATED EXTRACELLULAR MATRIX PROTEIN 1"/>
    <property type="match status" value="1"/>
</dbReference>
<sequence length="231" mass="26211">MFTVNDLRAGLVFYHHDDSDSTKDFIIFRISDGYHQTRHKFPIKILPKDDSPPFLITNMLVEVLEGQTTLLRGSTLKASDMDSSDDYILFNITRLPQAGEVMKIPGPGLTGYPVSHFLQKDLSQSIVYYRHLGNEVFDDSFEVVLSDFHDPPNFSEPQVSNMNFMKVAYMPPIMDIGPYPQYIQFILSVTNHLGKTITGICFNITLMPVDNQPPQVESTAVSSLSQYYVEM</sequence>
<comment type="caution">
    <text evidence="5">The sequence shown here is derived from an EMBL/GenBank/DDBJ whole genome shotgun (WGS) entry which is preliminary data.</text>
</comment>
<keyword evidence="6" id="KW-1185">Reference proteome</keyword>
<reference evidence="5 6" key="1">
    <citation type="submission" date="2021-06" db="EMBL/GenBank/DDBJ databases">
        <authorList>
            <person name="Palmer J.M."/>
        </authorList>
    </citation>
    <scope>NUCLEOTIDE SEQUENCE [LARGE SCALE GENOMIC DNA]</scope>
    <source>
        <strain evidence="5 6">GA_2019</strain>
        <tissue evidence="5">Muscle</tissue>
    </source>
</reference>
<gene>
    <name evidence="5" type="ORF">GOODEAATRI_019435</name>
</gene>
<evidence type="ECO:0000256" key="1">
    <source>
        <dbReference type="ARBA" id="ARBA00022729"/>
    </source>
</evidence>
<dbReference type="Proteomes" id="UP001476798">
    <property type="component" value="Unassembled WGS sequence"/>
</dbReference>
<name>A0ABV0MK89_9TELE</name>
<evidence type="ECO:0000256" key="2">
    <source>
        <dbReference type="ARBA" id="ARBA00022737"/>
    </source>
</evidence>
<dbReference type="InterPro" id="IPR039005">
    <property type="entry name" value="CSPG_rpt"/>
</dbReference>
<dbReference type="Pfam" id="PF16184">
    <property type="entry name" value="Cadherin_3"/>
    <property type="match status" value="2"/>
</dbReference>
<feature type="repeat" description="CSPG" evidence="4">
    <location>
        <begin position="52"/>
        <end position="146"/>
    </location>
</feature>
<organism evidence="5 6">
    <name type="scientific">Goodea atripinnis</name>
    <dbReference type="NCBI Taxonomy" id="208336"/>
    <lineage>
        <taxon>Eukaryota</taxon>
        <taxon>Metazoa</taxon>
        <taxon>Chordata</taxon>
        <taxon>Craniata</taxon>
        <taxon>Vertebrata</taxon>
        <taxon>Euteleostomi</taxon>
        <taxon>Actinopterygii</taxon>
        <taxon>Neopterygii</taxon>
        <taxon>Teleostei</taxon>
        <taxon>Neoteleostei</taxon>
        <taxon>Acanthomorphata</taxon>
        <taxon>Ovalentaria</taxon>
        <taxon>Atherinomorphae</taxon>
        <taxon>Cyprinodontiformes</taxon>
        <taxon>Goodeidae</taxon>
        <taxon>Goodea</taxon>
    </lineage>
</organism>
<dbReference type="EMBL" id="JAHRIO010001723">
    <property type="protein sequence ID" value="MEQ2159134.1"/>
    <property type="molecule type" value="Genomic_DNA"/>
</dbReference>
<protein>
    <submittedName>
        <fullName evidence="5">Uncharacterized protein</fullName>
    </submittedName>
</protein>